<protein>
    <recommendedName>
        <fullName evidence="3">beta-N-acetylhexosaminidase</fullName>
        <ecNumber evidence="3">3.2.1.52</ecNumber>
    </recommendedName>
</protein>
<dbReference type="STRING" id="111015.AXF14_06400"/>
<evidence type="ECO:0000313" key="8">
    <source>
        <dbReference type="EMBL" id="AMD88471.1"/>
    </source>
</evidence>
<feature type="domain" description="Glycoside hydrolase family 3 N-terminal" evidence="7">
    <location>
        <begin position="74"/>
        <end position="401"/>
    </location>
</feature>
<dbReference type="EC" id="3.2.1.52" evidence="3"/>
<dbReference type="GO" id="GO:0009254">
    <property type="term" value="P:peptidoglycan turnover"/>
    <property type="evidence" value="ECO:0007669"/>
    <property type="project" value="TreeGrafter"/>
</dbReference>
<dbReference type="GO" id="GO:0005975">
    <property type="term" value="P:carbohydrate metabolic process"/>
    <property type="evidence" value="ECO:0007669"/>
    <property type="project" value="InterPro"/>
</dbReference>
<sequence length="407" mass="39845">MGAATAAALAGCTSTDTASSGGGSASAASSAPGSATPSTSPSADAGPTPSASASATAASTAAGTTDGISLDGWTLEQKVGQLLVVGVDAGSTTPPGRYVTELHVGGVFLSGRSSRGASATKALVDSLQALVTEDSAHGSRLLISTDQEGGDVQVLSGPGFSTMPTALTQATSGAEALKASATTWGAELASAGVTMNLAPDADLVDIADPTSNAPIGQWKREYGHDAATVTACAGAFAAGMRGSGVIPTFKHFPGLGRVTQNTDIASGVTDAVTTREDAAVGIFRTLIGEGTCAVMASSADYSLIDAGTPACFSSAVITDLLRGDLGFEGVVITDDVAAAVQVSDWTPGDRAVSAVKAGCDIVLAAADASVADAMASALVEAAQADEAFAARVDASVRRVLALKATLG</sequence>
<dbReference type="SUPFAM" id="SSF51445">
    <property type="entry name" value="(Trans)glycosidases"/>
    <property type="match status" value="1"/>
</dbReference>
<feature type="region of interest" description="Disordered" evidence="6">
    <location>
        <begin position="1"/>
        <end position="58"/>
    </location>
</feature>
<keyword evidence="5" id="KW-0326">Glycosidase</keyword>
<comment type="similarity">
    <text evidence="2">Belongs to the glycosyl hydrolase 3 family.</text>
</comment>
<evidence type="ECO:0000256" key="5">
    <source>
        <dbReference type="ARBA" id="ARBA00023295"/>
    </source>
</evidence>
<keyword evidence="9" id="KW-1185">Reference proteome</keyword>
<dbReference type="PANTHER" id="PTHR30480">
    <property type="entry name" value="BETA-HEXOSAMINIDASE-RELATED"/>
    <property type="match status" value="1"/>
</dbReference>
<evidence type="ECO:0000256" key="3">
    <source>
        <dbReference type="ARBA" id="ARBA00012663"/>
    </source>
</evidence>
<evidence type="ECO:0000256" key="4">
    <source>
        <dbReference type="ARBA" id="ARBA00022801"/>
    </source>
</evidence>
<reference evidence="9" key="1">
    <citation type="submission" date="2016-02" db="EMBL/GenBank/DDBJ databases">
        <authorList>
            <person name="Holder M.E."/>
            <person name="Ajami N.J."/>
            <person name="Petrosino J.F."/>
        </authorList>
    </citation>
    <scope>NUCLEOTIDE SEQUENCE [LARGE SCALE GENOMIC DNA]</scope>
    <source>
        <strain evidence="9">CCUG 36733</strain>
    </source>
</reference>
<dbReference type="InterPro" id="IPR001764">
    <property type="entry name" value="Glyco_hydro_3_N"/>
</dbReference>
<accession>A0A120KLJ4</accession>
<evidence type="ECO:0000256" key="2">
    <source>
        <dbReference type="ARBA" id="ARBA00005336"/>
    </source>
</evidence>
<comment type="catalytic activity">
    <reaction evidence="1">
        <text>Hydrolysis of terminal non-reducing N-acetyl-D-hexosamine residues in N-acetyl-beta-D-hexosaminides.</text>
        <dbReference type="EC" id="3.2.1.52"/>
    </reaction>
</comment>
<organism evidence="8 9">
    <name type="scientific">Actinomyces radicidentis</name>
    <dbReference type="NCBI Taxonomy" id="111015"/>
    <lineage>
        <taxon>Bacteria</taxon>
        <taxon>Bacillati</taxon>
        <taxon>Actinomycetota</taxon>
        <taxon>Actinomycetes</taxon>
        <taxon>Actinomycetales</taxon>
        <taxon>Actinomycetaceae</taxon>
        <taxon>Actinomyces</taxon>
    </lineage>
</organism>
<dbReference type="InterPro" id="IPR019800">
    <property type="entry name" value="Glyco_hydro_3_AS"/>
</dbReference>
<dbReference type="KEGG" id="ard:AXF14_06400"/>
<dbReference type="EMBL" id="CP014228">
    <property type="protein sequence ID" value="AMD88471.1"/>
    <property type="molecule type" value="Genomic_DNA"/>
</dbReference>
<gene>
    <name evidence="8" type="ORF">AXF14_06400</name>
</gene>
<dbReference type="PANTHER" id="PTHR30480:SF13">
    <property type="entry name" value="BETA-HEXOSAMINIDASE"/>
    <property type="match status" value="1"/>
</dbReference>
<evidence type="ECO:0000256" key="1">
    <source>
        <dbReference type="ARBA" id="ARBA00001231"/>
    </source>
</evidence>
<dbReference type="Proteomes" id="UP000065220">
    <property type="component" value="Chromosome"/>
</dbReference>
<dbReference type="AlphaFoldDB" id="A0A120KLJ4"/>
<dbReference type="GO" id="GO:0004563">
    <property type="term" value="F:beta-N-acetylhexosaminidase activity"/>
    <property type="evidence" value="ECO:0007669"/>
    <property type="project" value="UniProtKB-EC"/>
</dbReference>
<keyword evidence="4" id="KW-0378">Hydrolase</keyword>
<dbReference type="InterPro" id="IPR017853">
    <property type="entry name" value="GH"/>
</dbReference>
<evidence type="ECO:0000256" key="6">
    <source>
        <dbReference type="SAM" id="MobiDB-lite"/>
    </source>
</evidence>
<dbReference type="InterPro" id="IPR050226">
    <property type="entry name" value="NagZ_Beta-hexosaminidase"/>
</dbReference>
<dbReference type="Gene3D" id="3.20.20.300">
    <property type="entry name" value="Glycoside hydrolase, family 3, N-terminal domain"/>
    <property type="match status" value="1"/>
</dbReference>
<proteinExistence type="inferred from homology"/>
<dbReference type="Pfam" id="PF00933">
    <property type="entry name" value="Glyco_hydro_3"/>
    <property type="match status" value="1"/>
</dbReference>
<dbReference type="PROSITE" id="PS00775">
    <property type="entry name" value="GLYCOSYL_HYDROL_F3"/>
    <property type="match status" value="1"/>
</dbReference>
<evidence type="ECO:0000313" key="9">
    <source>
        <dbReference type="Proteomes" id="UP000065220"/>
    </source>
</evidence>
<evidence type="ECO:0000259" key="7">
    <source>
        <dbReference type="Pfam" id="PF00933"/>
    </source>
</evidence>
<dbReference type="InterPro" id="IPR036962">
    <property type="entry name" value="Glyco_hydro_3_N_sf"/>
</dbReference>
<name>A0A120KLJ4_ACTRD</name>